<keyword evidence="6" id="KW-0130">Cell adhesion</keyword>
<name>A0A4Z2HX15_9TELE</name>
<evidence type="ECO:0000256" key="5">
    <source>
        <dbReference type="ARBA" id="ARBA00022737"/>
    </source>
</evidence>
<evidence type="ECO:0000256" key="8">
    <source>
        <dbReference type="ARBA" id="ARBA00023136"/>
    </source>
</evidence>
<comment type="subcellular location">
    <subcellularLocation>
        <location evidence="1">Membrane</location>
        <topology evidence="1">Single-pass type I membrane protein</topology>
    </subcellularLocation>
</comment>
<keyword evidence="10" id="KW-0393">Immunoglobulin domain</keyword>
<dbReference type="PANTHER" id="PTHR24368:SF210">
    <property type="entry name" value="SURFACE ANTIGEN BSPA-LIKE"/>
    <property type="match status" value="1"/>
</dbReference>
<dbReference type="OrthoDB" id="8890096at2759"/>
<sequence>MPCGNGQTLLSKRKHGVCVPRFSFLSGVLVALCCLEAWGSGPPGDGGGSCSPCPVNCSCAPAGPQPQSCVVNCSNIGLERAPAAADIPRATTVLDLSKNHISSLDTSLLERLTGLQELYLQGNRINVLPRGVFCCGPLSILDLSNNLITTIEERICDNLCNLTQM</sequence>
<dbReference type="SMART" id="SM00369">
    <property type="entry name" value="LRR_TYP"/>
    <property type="match status" value="3"/>
</dbReference>
<dbReference type="InterPro" id="IPR031283">
    <property type="entry name" value="AMIGO"/>
</dbReference>
<reference evidence="12 13" key="1">
    <citation type="submission" date="2019-03" db="EMBL/GenBank/DDBJ databases">
        <title>First draft genome of Liparis tanakae, snailfish: a comprehensive survey of snailfish specific genes.</title>
        <authorList>
            <person name="Kim W."/>
            <person name="Song I."/>
            <person name="Jeong J.-H."/>
            <person name="Kim D."/>
            <person name="Kim S."/>
            <person name="Ryu S."/>
            <person name="Song J.Y."/>
            <person name="Lee S.K."/>
        </authorList>
    </citation>
    <scope>NUCLEOTIDE SEQUENCE [LARGE SCALE GENOMIC DNA]</scope>
    <source>
        <tissue evidence="12">Muscle</tissue>
    </source>
</reference>
<evidence type="ECO:0000256" key="10">
    <source>
        <dbReference type="ARBA" id="ARBA00023319"/>
    </source>
</evidence>
<feature type="signal peptide" evidence="11">
    <location>
        <begin position="1"/>
        <end position="39"/>
    </location>
</feature>
<evidence type="ECO:0000256" key="11">
    <source>
        <dbReference type="SAM" id="SignalP"/>
    </source>
</evidence>
<dbReference type="SUPFAM" id="SSF52058">
    <property type="entry name" value="L domain-like"/>
    <property type="match status" value="1"/>
</dbReference>
<evidence type="ECO:0000256" key="9">
    <source>
        <dbReference type="ARBA" id="ARBA00023180"/>
    </source>
</evidence>
<dbReference type="EMBL" id="SRLO01000175">
    <property type="protein sequence ID" value="TNN69452.1"/>
    <property type="molecule type" value="Genomic_DNA"/>
</dbReference>
<dbReference type="InterPro" id="IPR032675">
    <property type="entry name" value="LRR_dom_sf"/>
</dbReference>
<dbReference type="Pfam" id="PF13855">
    <property type="entry name" value="LRR_8"/>
    <property type="match status" value="1"/>
</dbReference>
<dbReference type="PANTHER" id="PTHR24368">
    <property type="entry name" value="AMPHOTERIN-INDUCED PROTEIN"/>
    <property type="match status" value="1"/>
</dbReference>
<keyword evidence="13" id="KW-1185">Reference proteome</keyword>
<comment type="caution">
    <text evidence="12">The sequence shown here is derived from an EMBL/GenBank/DDBJ whole genome shotgun (WGS) entry which is preliminary data.</text>
</comment>
<dbReference type="Proteomes" id="UP000314294">
    <property type="component" value="Unassembled WGS sequence"/>
</dbReference>
<dbReference type="AlphaFoldDB" id="A0A4Z2HX15"/>
<dbReference type="GO" id="GO:0016020">
    <property type="term" value="C:membrane"/>
    <property type="evidence" value="ECO:0007669"/>
    <property type="project" value="UniProtKB-SubCell"/>
</dbReference>
<keyword evidence="5" id="KW-0677">Repeat</keyword>
<evidence type="ECO:0000256" key="7">
    <source>
        <dbReference type="ARBA" id="ARBA00022989"/>
    </source>
</evidence>
<evidence type="ECO:0000256" key="1">
    <source>
        <dbReference type="ARBA" id="ARBA00004479"/>
    </source>
</evidence>
<keyword evidence="4" id="KW-0812">Transmembrane</keyword>
<keyword evidence="9" id="KW-0325">Glycoprotein</keyword>
<feature type="chain" id="PRO_5021498453" evidence="11">
    <location>
        <begin position="40"/>
        <end position="165"/>
    </location>
</feature>
<keyword evidence="7" id="KW-1133">Transmembrane helix</keyword>
<proteinExistence type="inferred from homology"/>
<dbReference type="Gene3D" id="3.80.10.10">
    <property type="entry name" value="Ribonuclease Inhibitor"/>
    <property type="match status" value="1"/>
</dbReference>
<dbReference type="InterPro" id="IPR001611">
    <property type="entry name" value="Leu-rich_rpt"/>
</dbReference>
<keyword evidence="3" id="KW-0433">Leucine-rich repeat</keyword>
<evidence type="ECO:0000256" key="4">
    <source>
        <dbReference type="ARBA" id="ARBA00022692"/>
    </source>
</evidence>
<accession>A0A4Z2HX15</accession>
<gene>
    <name evidence="12" type="primary">Pkd1_1</name>
    <name evidence="12" type="ORF">EYF80_020286</name>
</gene>
<protein>
    <submittedName>
        <fullName evidence="12">Polycystin-1</fullName>
    </submittedName>
</protein>
<keyword evidence="8" id="KW-0472">Membrane</keyword>
<comment type="similarity">
    <text evidence="2">Belongs to the immunoglobulin superfamily. AMIGO family.</text>
</comment>
<dbReference type="InterPro" id="IPR003591">
    <property type="entry name" value="Leu-rich_rpt_typical-subtyp"/>
</dbReference>
<dbReference type="GO" id="GO:0007155">
    <property type="term" value="P:cell adhesion"/>
    <property type="evidence" value="ECO:0007669"/>
    <property type="project" value="UniProtKB-KW"/>
</dbReference>
<evidence type="ECO:0000313" key="13">
    <source>
        <dbReference type="Proteomes" id="UP000314294"/>
    </source>
</evidence>
<dbReference type="Pfam" id="PF00560">
    <property type="entry name" value="LRR_1"/>
    <property type="match status" value="1"/>
</dbReference>
<organism evidence="12 13">
    <name type="scientific">Liparis tanakae</name>
    <name type="common">Tanaka's snailfish</name>
    <dbReference type="NCBI Taxonomy" id="230148"/>
    <lineage>
        <taxon>Eukaryota</taxon>
        <taxon>Metazoa</taxon>
        <taxon>Chordata</taxon>
        <taxon>Craniata</taxon>
        <taxon>Vertebrata</taxon>
        <taxon>Euteleostomi</taxon>
        <taxon>Actinopterygii</taxon>
        <taxon>Neopterygii</taxon>
        <taxon>Teleostei</taxon>
        <taxon>Neoteleostei</taxon>
        <taxon>Acanthomorphata</taxon>
        <taxon>Eupercaria</taxon>
        <taxon>Perciformes</taxon>
        <taxon>Cottioidei</taxon>
        <taxon>Cottales</taxon>
        <taxon>Liparidae</taxon>
        <taxon>Liparis</taxon>
    </lineage>
</organism>
<keyword evidence="11" id="KW-0732">Signal</keyword>
<evidence type="ECO:0000256" key="3">
    <source>
        <dbReference type="ARBA" id="ARBA00022614"/>
    </source>
</evidence>
<evidence type="ECO:0000313" key="12">
    <source>
        <dbReference type="EMBL" id="TNN69452.1"/>
    </source>
</evidence>
<dbReference type="PROSITE" id="PS51450">
    <property type="entry name" value="LRR"/>
    <property type="match status" value="1"/>
</dbReference>
<evidence type="ECO:0000256" key="6">
    <source>
        <dbReference type="ARBA" id="ARBA00022889"/>
    </source>
</evidence>
<evidence type="ECO:0000256" key="2">
    <source>
        <dbReference type="ARBA" id="ARBA00005670"/>
    </source>
</evidence>